<dbReference type="InterPro" id="IPR031804">
    <property type="entry name" value="DUF4743"/>
</dbReference>
<evidence type="ECO:0000313" key="3">
    <source>
        <dbReference type="EMBL" id="CAG4634800.1"/>
    </source>
</evidence>
<dbReference type="PANTHER" id="PTHR13622:SF8">
    <property type="entry name" value="THIAMIN PYROPHOSPHOKINASE 1"/>
    <property type="match status" value="1"/>
</dbReference>
<dbReference type="PROSITE" id="PS51462">
    <property type="entry name" value="NUDIX"/>
    <property type="match status" value="1"/>
</dbReference>
<organism evidence="3">
    <name type="scientific">Alona affinis</name>
    <dbReference type="NCBI Taxonomy" id="381656"/>
    <lineage>
        <taxon>Eukaryota</taxon>
        <taxon>Metazoa</taxon>
        <taxon>Ecdysozoa</taxon>
        <taxon>Arthropoda</taxon>
        <taxon>Crustacea</taxon>
        <taxon>Branchiopoda</taxon>
        <taxon>Diplostraca</taxon>
        <taxon>Cladocera</taxon>
        <taxon>Anomopoda</taxon>
        <taxon>Chydoridae</taxon>
        <taxon>Alona</taxon>
    </lineage>
</organism>
<keyword evidence="1" id="KW-0472">Membrane</keyword>
<gene>
    <name evidence="3" type="primary">EOG090X06MA</name>
</gene>
<dbReference type="CDD" id="cd03676">
    <property type="entry name" value="NUDIX_Tnr3_like"/>
    <property type="match status" value="1"/>
</dbReference>
<sequence length="353" mass="39238">MCRPAGHHHANPRNTSALRALASSSKLVAAQLFIVSLIVHLAKLSANFVFLFILCFAGDLQRCRPFLVAGKQVGVMQPRVLEAALRHPDVFLLDASSGSVWMHPSLVTYEERSARINAVLSQWREEGSFVTLKGWRDECYEVRTGFADPPLLKMERSATCLFGIRQYGVEINGYTRHPQLGICLWLQRRSFSKPTWPGKWDNMVAGGLSVGHSVLDTALKEADEEASIPPHLLLNLKSAGSVSFYFESERGLFPNTELVYDLELPPDFVPRNADGEVDSFELVPVDQVMERLLTPDYKTTSCPTTLDFLIRHGHLNPDNEPNLPELVELLHIPLHYLYNNHGGADGGPAGPSS</sequence>
<keyword evidence="1" id="KW-1133">Transmembrane helix</keyword>
<evidence type="ECO:0000259" key="2">
    <source>
        <dbReference type="PROSITE" id="PS51462"/>
    </source>
</evidence>
<dbReference type="AlphaFoldDB" id="A0A9N6ZES1"/>
<feature type="transmembrane region" description="Helical" evidence="1">
    <location>
        <begin position="28"/>
        <end position="57"/>
    </location>
</feature>
<dbReference type="Gene3D" id="3.90.79.10">
    <property type="entry name" value="Nucleoside Triphosphate Pyrophosphohydrolase"/>
    <property type="match status" value="1"/>
</dbReference>
<reference evidence="3" key="1">
    <citation type="submission" date="2021-04" db="EMBL/GenBank/DDBJ databases">
        <authorList>
            <person name="Cornetti L."/>
        </authorList>
    </citation>
    <scope>NUCLEOTIDE SEQUENCE</scope>
</reference>
<feature type="domain" description="Nudix hydrolase" evidence="2">
    <location>
        <begin position="166"/>
        <end position="307"/>
    </location>
</feature>
<dbReference type="FunFam" id="3.90.79.10:FF:000019">
    <property type="entry name" value="Thiamin pyrophosphokinase, putative"/>
    <property type="match status" value="1"/>
</dbReference>
<keyword evidence="1" id="KW-0812">Transmembrane</keyword>
<evidence type="ECO:0000256" key="1">
    <source>
        <dbReference type="SAM" id="Phobius"/>
    </source>
</evidence>
<accession>A0A9N6ZES1</accession>
<dbReference type="SUPFAM" id="SSF55811">
    <property type="entry name" value="Nudix"/>
    <property type="match status" value="1"/>
</dbReference>
<dbReference type="PANTHER" id="PTHR13622">
    <property type="entry name" value="THIAMIN PYROPHOSPHOKINASE"/>
    <property type="match status" value="1"/>
</dbReference>
<dbReference type="EMBL" id="OC978145">
    <property type="protein sequence ID" value="CAG4634800.1"/>
    <property type="molecule type" value="Genomic_DNA"/>
</dbReference>
<protein>
    <submittedName>
        <fullName evidence="3">EOG090X06MA</fullName>
    </submittedName>
</protein>
<dbReference type="Pfam" id="PF00293">
    <property type="entry name" value="NUDIX"/>
    <property type="match status" value="1"/>
</dbReference>
<dbReference type="Pfam" id="PF15916">
    <property type="entry name" value="DUF4743"/>
    <property type="match status" value="1"/>
</dbReference>
<name>A0A9N6ZES1_9CRUS</name>
<proteinExistence type="predicted"/>
<dbReference type="GO" id="GO:0044715">
    <property type="term" value="F:8-oxo-dGDP phosphatase activity"/>
    <property type="evidence" value="ECO:0007669"/>
    <property type="project" value="TreeGrafter"/>
</dbReference>
<dbReference type="InterPro" id="IPR015797">
    <property type="entry name" value="NUDIX_hydrolase-like_dom_sf"/>
</dbReference>
<dbReference type="InterPro" id="IPR000086">
    <property type="entry name" value="NUDIX_hydrolase_dom"/>
</dbReference>